<dbReference type="EMBL" id="JAOTPV010000003">
    <property type="protein sequence ID" value="KAJ4485549.1"/>
    <property type="molecule type" value="Genomic_DNA"/>
</dbReference>
<feature type="compositionally biased region" description="Basic and acidic residues" evidence="1">
    <location>
        <begin position="19"/>
        <end position="30"/>
    </location>
</feature>
<accession>A0A9W9ALZ3</accession>
<organism evidence="2 3">
    <name type="scientific">Lentinula aciculospora</name>
    <dbReference type="NCBI Taxonomy" id="153920"/>
    <lineage>
        <taxon>Eukaryota</taxon>
        <taxon>Fungi</taxon>
        <taxon>Dikarya</taxon>
        <taxon>Basidiomycota</taxon>
        <taxon>Agaricomycotina</taxon>
        <taxon>Agaricomycetes</taxon>
        <taxon>Agaricomycetidae</taxon>
        <taxon>Agaricales</taxon>
        <taxon>Marasmiineae</taxon>
        <taxon>Omphalotaceae</taxon>
        <taxon>Lentinula</taxon>
    </lineage>
</organism>
<name>A0A9W9ALZ3_9AGAR</name>
<dbReference type="Proteomes" id="UP001150266">
    <property type="component" value="Unassembled WGS sequence"/>
</dbReference>
<sequence>MFAPQTDRSQLQPTAATDPRGDWKENDGRLDLPNIYDKSISPDSFSEALSNLKAVARSTAEFVLNEGVESGGNISVRHETMDSNKIFEYYTQGQEDHPSQQFLSPGTSDGILSCWKAGPKFSFYGCNLDVVQPANCKGGSSMIPDREHDQIIYGRVQQHNSQWYIADAPIQILAPKPVRPSNVLRKEVEELEKMAERLLQAMETDLFVVDV</sequence>
<feature type="region of interest" description="Disordered" evidence="1">
    <location>
        <begin position="1"/>
        <end position="31"/>
    </location>
</feature>
<keyword evidence="3" id="KW-1185">Reference proteome</keyword>
<protein>
    <submittedName>
        <fullName evidence="2">Uncharacterized protein</fullName>
    </submittedName>
</protein>
<evidence type="ECO:0000313" key="3">
    <source>
        <dbReference type="Proteomes" id="UP001150266"/>
    </source>
</evidence>
<reference evidence="2" key="1">
    <citation type="submission" date="2022-08" db="EMBL/GenBank/DDBJ databases">
        <title>A Global Phylogenomic Analysis of the Shiitake Genus Lentinula.</title>
        <authorList>
            <consortium name="DOE Joint Genome Institute"/>
            <person name="Sierra-Patev S."/>
            <person name="Min B."/>
            <person name="Naranjo-Ortiz M."/>
            <person name="Looney B."/>
            <person name="Konkel Z."/>
            <person name="Slot J.C."/>
            <person name="Sakamoto Y."/>
            <person name="Steenwyk J.L."/>
            <person name="Rokas A."/>
            <person name="Carro J."/>
            <person name="Camarero S."/>
            <person name="Ferreira P."/>
            <person name="Molpeceres G."/>
            <person name="Ruiz-Duenas F.J."/>
            <person name="Serrano A."/>
            <person name="Henrissat B."/>
            <person name="Drula E."/>
            <person name="Hughes K.W."/>
            <person name="Mata J.L."/>
            <person name="Ishikawa N.K."/>
            <person name="Vargas-Isla R."/>
            <person name="Ushijima S."/>
            <person name="Smith C.A."/>
            <person name="Ahrendt S."/>
            <person name="Andreopoulos W."/>
            <person name="He G."/>
            <person name="Labutti K."/>
            <person name="Lipzen A."/>
            <person name="Ng V."/>
            <person name="Riley R."/>
            <person name="Sandor L."/>
            <person name="Barry K."/>
            <person name="Martinez A.T."/>
            <person name="Xiao Y."/>
            <person name="Gibbons J.G."/>
            <person name="Terashima K."/>
            <person name="Grigoriev I.V."/>
            <person name="Hibbett D.S."/>
        </authorList>
    </citation>
    <scope>NUCLEOTIDE SEQUENCE</scope>
    <source>
        <strain evidence="2">JLM2183</strain>
    </source>
</reference>
<dbReference type="OrthoDB" id="2924984at2759"/>
<feature type="compositionally biased region" description="Polar residues" evidence="1">
    <location>
        <begin position="1"/>
        <end position="15"/>
    </location>
</feature>
<comment type="caution">
    <text evidence="2">The sequence shown here is derived from an EMBL/GenBank/DDBJ whole genome shotgun (WGS) entry which is preliminary data.</text>
</comment>
<gene>
    <name evidence="2" type="ORF">J3R30DRAFT_3696923</name>
</gene>
<evidence type="ECO:0000313" key="2">
    <source>
        <dbReference type="EMBL" id="KAJ4485549.1"/>
    </source>
</evidence>
<dbReference type="AlphaFoldDB" id="A0A9W9ALZ3"/>
<proteinExistence type="predicted"/>
<evidence type="ECO:0000256" key="1">
    <source>
        <dbReference type="SAM" id="MobiDB-lite"/>
    </source>
</evidence>